<evidence type="ECO:0000256" key="1">
    <source>
        <dbReference type="SAM" id="MobiDB-lite"/>
    </source>
</evidence>
<reference evidence="2" key="1">
    <citation type="submission" date="2021-02" db="EMBL/GenBank/DDBJ databases">
        <authorList>
            <person name="Nowell W R."/>
        </authorList>
    </citation>
    <scope>NUCLEOTIDE SEQUENCE</scope>
</reference>
<gene>
    <name evidence="2" type="ORF">UJA718_LOCUS32410</name>
</gene>
<comment type="caution">
    <text evidence="2">The sequence shown here is derived from an EMBL/GenBank/DDBJ whole genome shotgun (WGS) entry which is preliminary data.</text>
</comment>
<sequence length="38" mass="4291">MGGEKIDWNQKQHADSCPNTSYNDDYDGGDDDDDVEQI</sequence>
<protein>
    <submittedName>
        <fullName evidence="2">Uncharacterized protein</fullName>
    </submittedName>
</protein>
<dbReference type="AlphaFoldDB" id="A0A821DZU1"/>
<evidence type="ECO:0000313" key="2">
    <source>
        <dbReference type="EMBL" id="CAF4628033.1"/>
    </source>
</evidence>
<feature type="non-terminal residue" evidence="2">
    <location>
        <position position="38"/>
    </location>
</feature>
<accession>A0A821DZU1</accession>
<proteinExistence type="predicted"/>
<feature type="region of interest" description="Disordered" evidence="1">
    <location>
        <begin position="1"/>
        <end position="38"/>
    </location>
</feature>
<feature type="compositionally biased region" description="Basic and acidic residues" evidence="1">
    <location>
        <begin position="1"/>
        <end position="14"/>
    </location>
</feature>
<dbReference type="EMBL" id="CAJOBP010027844">
    <property type="protein sequence ID" value="CAF4628033.1"/>
    <property type="molecule type" value="Genomic_DNA"/>
</dbReference>
<evidence type="ECO:0000313" key="3">
    <source>
        <dbReference type="Proteomes" id="UP000663873"/>
    </source>
</evidence>
<name>A0A821DZU1_9BILA</name>
<dbReference type="Proteomes" id="UP000663873">
    <property type="component" value="Unassembled WGS sequence"/>
</dbReference>
<organism evidence="2 3">
    <name type="scientific">Rotaria socialis</name>
    <dbReference type="NCBI Taxonomy" id="392032"/>
    <lineage>
        <taxon>Eukaryota</taxon>
        <taxon>Metazoa</taxon>
        <taxon>Spiralia</taxon>
        <taxon>Gnathifera</taxon>
        <taxon>Rotifera</taxon>
        <taxon>Eurotatoria</taxon>
        <taxon>Bdelloidea</taxon>
        <taxon>Philodinida</taxon>
        <taxon>Philodinidae</taxon>
        <taxon>Rotaria</taxon>
    </lineage>
</organism>
<feature type="compositionally biased region" description="Acidic residues" evidence="1">
    <location>
        <begin position="24"/>
        <end position="38"/>
    </location>
</feature>
<keyword evidence="3" id="KW-1185">Reference proteome</keyword>